<dbReference type="AlphaFoldDB" id="A0A1G2QEZ1"/>
<feature type="transmembrane region" description="Helical" evidence="1">
    <location>
        <begin position="15"/>
        <end position="33"/>
    </location>
</feature>
<feature type="transmembrane region" description="Helical" evidence="1">
    <location>
        <begin position="229"/>
        <end position="248"/>
    </location>
</feature>
<gene>
    <name evidence="2" type="ORF">A2370_03135</name>
</gene>
<feature type="transmembrane region" description="Helical" evidence="1">
    <location>
        <begin position="338"/>
        <end position="360"/>
    </location>
</feature>
<evidence type="ECO:0000313" key="3">
    <source>
        <dbReference type="Proteomes" id="UP000176222"/>
    </source>
</evidence>
<keyword evidence="1" id="KW-0812">Transmembrane</keyword>
<name>A0A1G2QEZ1_9BACT</name>
<feature type="transmembrane region" description="Helical" evidence="1">
    <location>
        <begin position="131"/>
        <end position="148"/>
    </location>
</feature>
<dbReference type="Proteomes" id="UP000176222">
    <property type="component" value="Unassembled WGS sequence"/>
</dbReference>
<sequence>MFFKNIVDLIKKNKYLFLAVIFVLFFSILPHLYSVYLAGSSWQGILPEYTNDGLYYYARMSDVGQGNFFLGNPYFLEHRGEYAPAFFVADWLASWPLLLGLSLSWTVFINYLIWPLFLFFALLFLFEELGLSRLISIGGSLVGYLSVHELMSRPVIMQVIFPFFILFLMVLLRYFKNPKQKKLIVPFVLVYAFSFYLYSYLWQISVLSIFFLLIWLVLEKKWSDFRSLVLINFLTFIFVWPVIIYTYWQITSPYFLETMSRLGLVKTHLPTSLAILDCLLVVVSELLLFLTLYWCRSDDKNSAKTIVPFFIVSGLALTGADLSNLITGQEMEIANHIGRFITIWLVIILVYLGIFLKNNYTDLFKLPKVKKIFIFSLLGVIIIMLISPIKNFLPSLINRVTDQNRAEIKELQNIAGPLVWLKENTKSNSVVWINKKTSHYVPIYAHRHVLFSSGGGLHLMPSAELEERYLVANYFRNLTLADIKKDFRSYAGVGNAIHQYQSHNRQVKLCRFLKLERLNYSCGQMMDSLTWRGEKYFFDLYQKYLNDIKPNIDEKLAKYHVNYILVDHREDQLKLPVSNIANAKLVYKDQRFEIYQIGC</sequence>
<dbReference type="STRING" id="1802436.A2370_03135"/>
<keyword evidence="1" id="KW-0472">Membrane</keyword>
<proteinExistence type="predicted"/>
<protein>
    <submittedName>
        <fullName evidence="2">Uncharacterized protein</fullName>
    </submittedName>
</protein>
<dbReference type="EMBL" id="MHTH01000005">
    <property type="protein sequence ID" value="OHA59154.1"/>
    <property type="molecule type" value="Genomic_DNA"/>
</dbReference>
<feature type="transmembrane region" description="Helical" evidence="1">
    <location>
        <begin position="155"/>
        <end position="175"/>
    </location>
</feature>
<evidence type="ECO:0000313" key="2">
    <source>
        <dbReference type="EMBL" id="OHA59154.1"/>
    </source>
</evidence>
<reference evidence="2 3" key="1">
    <citation type="journal article" date="2016" name="Nat. Commun.">
        <title>Thousands of microbial genomes shed light on interconnected biogeochemical processes in an aquifer system.</title>
        <authorList>
            <person name="Anantharaman K."/>
            <person name="Brown C.T."/>
            <person name="Hug L.A."/>
            <person name="Sharon I."/>
            <person name="Castelle C.J."/>
            <person name="Probst A.J."/>
            <person name="Thomas B.C."/>
            <person name="Singh A."/>
            <person name="Wilkins M.J."/>
            <person name="Karaoz U."/>
            <person name="Brodie E.L."/>
            <person name="Williams K.H."/>
            <person name="Hubbard S.S."/>
            <person name="Banfield J.F."/>
        </authorList>
    </citation>
    <scope>NUCLEOTIDE SEQUENCE [LARGE SCALE GENOMIC DNA]</scope>
</reference>
<organism evidence="2 3">
    <name type="scientific">Candidatus Vogelbacteria bacterium RIFOXYB1_FULL_42_16</name>
    <dbReference type="NCBI Taxonomy" id="1802436"/>
    <lineage>
        <taxon>Bacteria</taxon>
        <taxon>Candidatus Vogeliibacteriota</taxon>
    </lineage>
</organism>
<feature type="transmembrane region" description="Helical" evidence="1">
    <location>
        <begin position="268"/>
        <end position="294"/>
    </location>
</feature>
<comment type="caution">
    <text evidence="2">The sequence shown here is derived from an EMBL/GenBank/DDBJ whole genome shotgun (WGS) entry which is preliminary data.</text>
</comment>
<feature type="transmembrane region" description="Helical" evidence="1">
    <location>
        <begin position="195"/>
        <end position="217"/>
    </location>
</feature>
<evidence type="ECO:0000256" key="1">
    <source>
        <dbReference type="SAM" id="Phobius"/>
    </source>
</evidence>
<accession>A0A1G2QEZ1</accession>
<feature type="transmembrane region" description="Helical" evidence="1">
    <location>
        <begin position="372"/>
        <end position="389"/>
    </location>
</feature>
<keyword evidence="1" id="KW-1133">Transmembrane helix</keyword>
<feature type="transmembrane region" description="Helical" evidence="1">
    <location>
        <begin position="306"/>
        <end position="326"/>
    </location>
</feature>